<dbReference type="PANTHER" id="PTHR37694:SF1">
    <property type="entry name" value="SLR8022 PROTEIN"/>
    <property type="match status" value="1"/>
</dbReference>
<reference evidence="3" key="1">
    <citation type="journal article" date="2011" name="J. Bacteriol.">
        <title>Genome sequences of eight morphologically diverse alphaproteobacteria.</title>
        <authorList>
            <consortium name="US DOE Joint Genome Institute"/>
            <person name="Brown P.J."/>
            <person name="Kysela D.T."/>
            <person name="Buechlein A."/>
            <person name="Hemmerich C."/>
            <person name="Brun Y.V."/>
        </authorList>
    </citation>
    <scope>NUCLEOTIDE SEQUENCE [LARGE SCALE GENOMIC DNA]</scope>
    <source>
        <strain evidence="3">ATCC 51888 / DSM 1869 / NCIB 11706 / TK 0415</strain>
    </source>
</reference>
<dbReference type="PANTHER" id="PTHR37694">
    <property type="entry name" value="SLR8022 PROTEIN"/>
    <property type="match status" value="1"/>
</dbReference>
<sequence>MALHHVRPGEIADLGPLGANLASAKTSAIAKTAAFEAIRLVLKAGSELPAHEVPGEIMLHCIEGRVVLTFDNRTVELSAGQWIYLDGGKRHAVSSIQDSSLLLTILFAR</sequence>
<keyword evidence="3" id="KW-1185">Reference proteome</keyword>
<dbReference type="InterPro" id="IPR013096">
    <property type="entry name" value="Cupin_2"/>
</dbReference>
<dbReference type="Gene3D" id="2.60.120.10">
    <property type="entry name" value="Jelly Rolls"/>
    <property type="match status" value="1"/>
</dbReference>
<evidence type="ECO:0000313" key="3">
    <source>
        <dbReference type="Proteomes" id="UP000002033"/>
    </source>
</evidence>
<dbReference type="HOGENOM" id="CLU_143539_0_0_5"/>
<accession>D8JS70</accession>
<proteinExistence type="predicted"/>
<organism evidence="2 3">
    <name type="scientific">Hyphomicrobium denitrificans (strain ATCC 51888 / DSM 1869 / NCIMB 11706 / TK 0415)</name>
    <dbReference type="NCBI Taxonomy" id="582899"/>
    <lineage>
        <taxon>Bacteria</taxon>
        <taxon>Pseudomonadati</taxon>
        <taxon>Pseudomonadota</taxon>
        <taxon>Alphaproteobacteria</taxon>
        <taxon>Hyphomicrobiales</taxon>
        <taxon>Hyphomicrobiaceae</taxon>
        <taxon>Hyphomicrobium</taxon>
    </lineage>
</organism>
<dbReference type="Pfam" id="PF07883">
    <property type="entry name" value="Cupin_2"/>
    <property type="match status" value="1"/>
</dbReference>
<dbReference type="KEGG" id="hdn:Hden_0508"/>
<dbReference type="Proteomes" id="UP000002033">
    <property type="component" value="Chromosome"/>
</dbReference>
<dbReference type="OrthoDB" id="8265259at2"/>
<dbReference type="eggNOG" id="COG1917">
    <property type="taxonomic scope" value="Bacteria"/>
</dbReference>
<dbReference type="SUPFAM" id="SSF51182">
    <property type="entry name" value="RmlC-like cupins"/>
    <property type="match status" value="1"/>
</dbReference>
<dbReference type="RefSeq" id="WP_013214548.1">
    <property type="nucleotide sequence ID" value="NC_014313.1"/>
</dbReference>
<gene>
    <name evidence="2" type="ordered locus">Hden_0508</name>
</gene>
<dbReference type="STRING" id="582899.Hden_0508"/>
<dbReference type="InterPro" id="IPR014710">
    <property type="entry name" value="RmlC-like_jellyroll"/>
</dbReference>
<evidence type="ECO:0000259" key="1">
    <source>
        <dbReference type="Pfam" id="PF07883"/>
    </source>
</evidence>
<feature type="domain" description="Cupin type-2" evidence="1">
    <location>
        <begin position="41"/>
        <end position="102"/>
    </location>
</feature>
<evidence type="ECO:0000313" key="2">
    <source>
        <dbReference type="EMBL" id="ADJ22329.1"/>
    </source>
</evidence>
<dbReference type="AlphaFoldDB" id="D8JS70"/>
<dbReference type="InterPro" id="IPR011051">
    <property type="entry name" value="RmlC_Cupin_sf"/>
</dbReference>
<protein>
    <submittedName>
        <fullName evidence="2">Cupin 2 conserved barrel domain protein</fullName>
    </submittedName>
</protein>
<dbReference type="CDD" id="cd02230">
    <property type="entry name" value="cupin_HP0902-like"/>
    <property type="match status" value="1"/>
</dbReference>
<name>D8JS70_HYPDA</name>
<dbReference type="EMBL" id="CP002083">
    <property type="protein sequence ID" value="ADJ22329.1"/>
    <property type="molecule type" value="Genomic_DNA"/>
</dbReference>